<reference evidence="1" key="1">
    <citation type="submission" date="2015-07" db="EMBL/GenBank/DDBJ databases">
        <title>Adaptation to a free-living lifestyle via gene acquisitions in the diplomonad Trepomonas sp. PC1.</title>
        <authorList>
            <person name="Xu F."/>
            <person name="Jerlstrom-Hultqvist J."/>
            <person name="Kolisko M."/>
            <person name="Simpson A.G.B."/>
            <person name="Roger A.J."/>
            <person name="Svard S.G."/>
            <person name="Andersson J.O."/>
        </authorList>
    </citation>
    <scope>NUCLEOTIDE SEQUENCE</scope>
    <source>
        <strain evidence="1">PC1</strain>
    </source>
</reference>
<dbReference type="InterPro" id="IPR032675">
    <property type="entry name" value="LRR_dom_sf"/>
</dbReference>
<organism evidence="1">
    <name type="scientific">Trepomonas sp. PC1</name>
    <dbReference type="NCBI Taxonomy" id="1076344"/>
    <lineage>
        <taxon>Eukaryota</taxon>
        <taxon>Metamonada</taxon>
        <taxon>Diplomonadida</taxon>
        <taxon>Hexamitidae</taxon>
        <taxon>Hexamitinae</taxon>
        <taxon>Trepomonas</taxon>
    </lineage>
</organism>
<feature type="non-terminal residue" evidence="1">
    <location>
        <position position="1"/>
    </location>
</feature>
<protein>
    <submittedName>
        <fullName evidence="1">Leucine rich repeats-containing protein</fullName>
    </submittedName>
</protein>
<sequence length="369" mass="42360">NDEIQLKYVPQYKHTLGRQRYNQNLLLKDNTAEKVCYKSFASSCIQVFISSSLCHVGVKAFCGSNLRIIQANKVRIIDKKAFMNCKLLKRAKFPELTEIKGKAFLNCSNLVTFSAEILKKINHGFSGCVSLQIVDVPNCDYIGPNCFNKCVDLKNIIGLCVIKLDYKAIPCILKKKQVINQKTSKITLNVLKEKLLSSQIKPHQFRVIELTQTTELKNEFNRFEKLMKFTAKNLVQMQFSFNFCFGLQQFIAKDGCSCVNSLQNCYNLTHIQTKLHVTKSLFNNIFYIIQELQIENQEMFSKGQLVSLPYNKVIKSLDARNLETGVTQSDLKTVKRLNAPFINVRQSTFGQISQKLKKVRIYMQVSKMQ</sequence>
<dbReference type="EMBL" id="GDID01005206">
    <property type="protein sequence ID" value="JAP91400.1"/>
    <property type="molecule type" value="Transcribed_RNA"/>
</dbReference>
<gene>
    <name evidence="1" type="ORF">TPC1_17005</name>
</gene>
<dbReference type="InterPro" id="IPR026906">
    <property type="entry name" value="LRR_5"/>
</dbReference>
<dbReference type="PANTHER" id="PTHR45661">
    <property type="entry name" value="SURFACE ANTIGEN"/>
    <property type="match status" value="1"/>
</dbReference>
<dbReference type="Gene3D" id="3.80.10.10">
    <property type="entry name" value="Ribonuclease Inhibitor"/>
    <property type="match status" value="1"/>
</dbReference>
<name>A0A146K3C1_9EUKA</name>
<proteinExistence type="predicted"/>
<accession>A0A146K3C1</accession>
<dbReference type="Pfam" id="PF13306">
    <property type="entry name" value="LRR_5"/>
    <property type="match status" value="1"/>
</dbReference>
<dbReference type="InterPro" id="IPR053139">
    <property type="entry name" value="Surface_bspA-like"/>
</dbReference>
<dbReference type="SUPFAM" id="SSF52058">
    <property type="entry name" value="L domain-like"/>
    <property type="match status" value="1"/>
</dbReference>
<evidence type="ECO:0000313" key="1">
    <source>
        <dbReference type="EMBL" id="JAP91400.1"/>
    </source>
</evidence>
<dbReference type="AlphaFoldDB" id="A0A146K3C1"/>
<dbReference type="PANTHER" id="PTHR45661:SF3">
    <property type="entry name" value="IG-LIKE DOMAIN-CONTAINING PROTEIN"/>
    <property type="match status" value="1"/>
</dbReference>